<keyword evidence="1" id="KW-0812">Transmembrane</keyword>
<dbReference type="OrthoDB" id="5819582at2759"/>
<dbReference type="Proteomes" id="UP000053342">
    <property type="component" value="Unassembled WGS sequence"/>
</dbReference>
<keyword evidence="1" id="KW-0472">Membrane</keyword>
<sequence length="502" mass="56854">MKKNHISSLDGLRGIACLLVFNFHWAFDNGYGNRTEGMASTVNLWWELPWVTWMYAGKSMVYVFFVISGYVLSYKPLTQIHQNRGTVATACYSTLASSAFRRGIRLFLPTMVDTIFTALLIRTPIFGLSIQTYLDTKIKRYYLDIWMGPKRPEDSFWKELRAALTTCWGYVDSSMIPWTERDIDVRKYDDVHWTIPIEFKCSMLLFILLLSTAHIRTRARLVIHCLACLYTFSNNRIALFCFFAGMVLAEVDIIARVSGDTEHSPSTDHLLGAMDLESSAGHEDMELEKELMRRTTAGRSRGRQSSRCFFLRSKPATTTAWLAIFIFGIYLNVASLKPDAQPSAGYSVVVSKIVASLCGNSDPVEATRCLGAILVTWSVANTADTFIGSIFSNRLAQWLGRISFGIYLTHLDVIRILGLSLIPFIYRFCAGVDALPNPYMWHEGGGLSEWQIFKIVILGWLACLPFVLICGHLFWYHVDQRAVSFSRYVEGKLKIPKATRTG</sequence>
<keyword evidence="4" id="KW-1185">Reference proteome</keyword>
<dbReference type="VEuPathDB" id="FungiDB:PV06_06640"/>
<feature type="transmembrane region" description="Helical" evidence="1">
    <location>
        <begin position="370"/>
        <end position="392"/>
    </location>
</feature>
<dbReference type="GeneID" id="27358714"/>
<feature type="transmembrane region" description="Helical" evidence="1">
    <location>
        <begin position="309"/>
        <end position="331"/>
    </location>
</feature>
<dbReference type="Pfam" id="PF01757">
    <property type="entry name" value="Acyl_transf_3"/>
    <property type="match status" value="1"/>
</dbReference>
<feature type="transmembrane region" description="Helical" evidence="1">
    <location>
        <begin position="12"/>
        <end position="32"/>
    </location>
</feature>
<dbReference type="EMBL" id="KN847337">
    <property type="protein sequence ID" value="KIW41043.1"/>
    <property type="molecule type" value="Genomic_DNA"/>
</dbReference>
<dbReference type="PANTHER" id="PTHR23028:SF134">
    <property type="entry name" value="PUTATIVE (AFU_ORTHOLOGUE AFUA_4G08520)-RELATED"/>
    <property type="match status" value="1"/>
</dbReference>
<gene>
    <name evidence="3" type="ORF">PV06_06640</name>
</gene>
<dbReference type="STRING" id="215243.A0A0D2DDF2"/>
<feature type="transmembrane region" description="Helical" evidence="1">
    <location>
        <begin position="455"/>
        <end position="478"/>
    </location>
</feature>
<dbReference type="RefSeq" id="XP_016261259.1">
    <property type="nucleotide sequence ID" value="XM_016407779.1"/>
</dbReference>
<evidence type="ECO:0000256" key="1">
    <source>
        <dbReference type="SAM" id="Phobius"/>
    </source>
</evidence>
<feature type="domain" description="Acyltransferase 3" evidence="2">
    <location>
        <begin position="7"/>
        <end position="249"/>
    </location>
</feature>
<evidence type="ECO:0000313" key="4">
    <source>
        <dbReference type="Proteomes" id="UP000053342"/>
    </source>
</evidence>
<name>A0A0D2DDF2_9EURO</name>
<evidence type="ECO:0000313" key="3">
    <source>
        <dbReference type="EMBL" id="KIW41043.1"/>
    </source>
</evidence>
<reference evidence="3 4" key="1">
    <citation type="submission" date="2015-01" db="EMBL/GenBank/DDBJ databases">
        <title>The Genome Sequence of Exophiala oligosperma CBS72588.</title>
        <authorList>
            <consortium name="The Broad Institute Genomics Platform"/>
            <person name="Cuomo C."/>
            <person name="de Hoog S."/>
            <person name="Gorbushina A."/>
            <person name="Stielow B."/>
            <person name="Teixiera M."/>
            <person name="Abouelleil A."/>
            <person name="Chapman S.B."/>
            <person name="Priest M."/>
            <person name="Young S.K."/>
            <person name="Wortman J."/>
            <person name="Nusbaum C."/>
            <person name="Birren B."/>
        </authorList>
    </citation>
    <scope>NUCLEOTIDE SEQUENCE [LARGE SCALE GENOMIC DNA]</scope>
    <source>
        <strain evidence="3 4">CBS 72588</strain>
    </source>
</reference>
<proteinExistence type="predicted"/>
<accession>A0A0D2DDF2</accession>
<feature type="transmembrane region" description="Helical" evidence="1">
    <location>
        <begin position="106"/>
        <end position="125"/>
    </location>
</feature>
<dbReference type="InterPro" id="IPR002656">
    <property type="entry name" value="Acyl_transf_3_dom"/>
</dbReference>
<protein>
    <recommendedName>
        <fullName evidence="2">Acyltransferase 3 domain-containing protein</fullName>
    </recommendedName>
</protein>
<dbReference type="GO" id="GO:0016747">
    <property type="term" value="F:acyltransferase activity, transferring groups other than amino-acyl groups"/>
    <property type="evidence" value="ECO:0007669"/>
    <property type="project" value="InterPro"/>
</dbReference>
<dbReference type="InterPro" id="IPR050879">
    <property type="entry name" value="Acyltransferase_3"/>
</dbReference>
<keyword evidence="1" id="KW-1133">Transmembrane helix</keyword>
<feature type="transmembrane region" description="Helical" evidence="1">
    <location>
        <begin position="413"/>
        <end position="435"/>
    </location>
</feature>
<evidence type="ECO:0000259" key="2">
    <source>
        <dbReference type="Pfam" id="PF01757"/>
    </source>
</evidence>
<dbReference type="HOGENOM" id="CLU_005679_13_5_1"/>
<dbReference type="AlphaFoldDB" id="A0A0D2DDF2"/>
<organism evidence="3 4">
    <name type="scientific">Exophiala oligosperma</name>
    <dbReference type="NCBI Taxonomy" id="215243"/>
    <lineage>
        <taxon>Eukaryota</taxon>
        <taxon>Fungi</taxon>
        <taxon>Dikarya</taxon>
        <taxon>Ascomycota</taxon>
        <taxon>Pezizomycotina</taxon>
        <taxon>Eurotiomycetes</taxon>
        <taxon>Chaetothyriomycetidae</taxon>
        <taxon>Chaetothyriales</taxon>
        <taxon>Herpotrichiellaceae</taxon>
        <taxon>Exophiala</taxon>
    </lineage>
</organism>
<feature type="transmembrane region" description="Helical" evidence="1">
    <location>
        <begin position="191"/>
        <end position="210"/>
    </location>
</feature>
<dbReference type="PANTHER" id="PTHR23028">
    <property type="entry name" value="ACETYLTRANSFERASE"/>
    <property type="match status" value="1"/>
</dbReference>
<feature type="transmembrane region" description="Helical" evidence="1">
    <location>
        <begin position="52"/>
        <end position="72"/>
    </location>
</feature>